<dbReference type="GO" id="GO:1990904">
    <property type="term" value="C:ribonucleoprotein complex"/>
    <property type="evidence" value="ECO:0007669"/>
    <property type="project" value="UniProtKB-KW"/>
</dbReference>
<keyword evidence="3" id="KW-0687">Ribonucleoprotein</keyword>
<dbReference type="GO" id="GO:0003735">
    <property type="term" value="F:structural constituent of ribosome"/>
    <property type="evidence" value="ECO:0007669"/>
    <property type="project" value="InterPro"/>
</dbReference>
<gene>
    <name evidence="5" type="primary">rpsU</name>
    <name evidence="5" type="ORF">COV57_00085</name>
</gene>
<proteinExistence type="inferred from homology"/>
<dbReference type="InterPro" id="IPR038380">
    <property type="entry name" value="Ribosomal_bS21_sf"/>
</dbReference>
<evidence type="ECO:0000313" key="6">
    <source>
        <dbReference type="Proteomes" id="UP000229893"/>
    </source>
</evidence>
<name>A0A2H0N8M7_9BACT</name>
<dbReference type="Gene3D" id="1.20.5.1150">
    <property type="entry name" value="Ribosomal protein S8"/>
    <property type="match status" value="1"/>
</dbReference>
<dbReference type="Pfam" id="PF01165">
    <property type="entry name" value="Ribosomal_S21"/>
    <property type="match status" value="1"/>
</dbReference>
<sequence length="69" mass="8030">MKVVKKEGEAAGSLLYRFTKKVQHSGVVKEVKKRRFLDRPLTKTKRRLSAIHKDKKADEVQRLKKLGKL</sequence>
<dbReference type="GO" id="GO:0005840">
    <property type="term" value="C:ribosome"/>
    <property type="evidence" value="ECO:0007669"/>
    <property type="project" value="UniProtKB-KW"/>
</dbReference>
<reference evidence="5 6" key="1">
    <citation type="submission" date="2017-09" db="EMBL/GenBank/DDBJ databases">
        <title>Depth-based differentiation of microbial function through sediment-hosted aquifers and enrichment of novel symbionts in the deep terrestrial subsurface.</title>
        <authorList>
            <person name="Probst A.J."/>
            <person name="Ladd B."/>
            <person name="Jarett J.K."/>
            <person name="Geller-Mcgrath D.E."/>
            <person name="Sieber C.M."/>
            <person name="Emerson J.B."/>
            <person name="Anantharaman K."/>
            <person name="Thomas B.C."/>
            <person name="Malmstrom R."/>
            <person name="Stieglmeier M."/>
            <person name="Klingl A."/>
            <person name="Woyke T."/>
            <person name="Ryan C.M."/>
            <person name="Banfield J.F."/>
        </authorList>
    </citation>
    <scope>NUCLEOTIDE SEQUENCE [LARGE SCALE GENOMIC DNA]</scope>
    <source>
        <strain evidence="5">CG11_big_fil_rev_8_21_14_0_20_35_14</strain>
    </source>
</reference>
<evidence type="ECO:0000256" key="3">
    <source>
        <dbReference type="ARBA" id="ARBA00023274"/>
    </source>
</evidence>
<dbReference type="NCBIfam" id="TIGR00030">
    <property type="entry name" value="S21p"/>
    <property type="match status" value="1"/>
</dbReference>
<dbReference type="GO" id="GO:0006412">
    <property type="term" value="P:translation"/>
    <property type="evidence" value="ECO:0007669"/>
    <property type="project" value="InterPro"/>
</dbReference>
<dbReference type="InterPro" id="IPR001911">
    <property type="entry name" value="Ribosomal_bS21"/>
</dbReference>
<comment type="caution">
    <text evidence="5">The sequence shown here is derived from an EMBL/GenBank/DDBJ whole genome shotgun (WGS) entry which is preliminary data.</text>
</comment>
<evidence type="ECO:0000313" key="5">
    <source>
        <dbReference type="EMBL" id="PIR05229.1"/>
    </source>
</evidence>
<accession>A0A2H0N8M7</accession>
<dbReference type="EMBL" id="PCWO01000002">
    <property type="protein sequence ID" value="PIR05229.1"/>
    <property type="molecule type" value="Genomic_DNA"/>
</dbReference>
<protein>
    <recommendedName>
        <fullName evidence="4">Small ribosomal subunit protein bS21</fullName>
    </recommendedName>
</protein>
<evidence type="ECO:0000256" key="4">
    <source>
        <dbReference type="ARBA" id="ARBA00035135"/>
    </source>
</evidence>
<keyword evidence="2 5" id="KW-0689">Ribosomal protein</keyword>
<organism evidence="5 6">
    <name type="scientific">Candidatus Liptonbacteria bacterium CG11_big_fil_rev_8_21_14_0_20_35_14</name>
    <dbReference type="NCBI Taxonomy" id="1974634"/>
    <lineage>
        <taxon>Bacteria</taxon>
        <taxon>Candidatus Liptoniibacteriota</taxon>
    </lineage>
</organism>
<evidence type="ECO:0000256" key="2">
    <source>
        <dbReference type="ARBA" id="ARBA00022980"/>
    </source>
</evidence>
<dbReference type="AlphaFoldDB" id="A0A2H0N8M7"/>
<comment type="similarity">
    <text evidence="1">Belongs to the bacterial ribosomal protein bS21 family.</text>
</comment>
<dbReference type="Proteomes" id="UP000229893">
    <property type="component" value="Unassembled WGS sequence"/>
</dbReference>
<evidence type="ECO:0000256" key="1">
    <source>
        <dbReference type="ARBA" id="ARBA00006640"/>
    </source>
</evidence>